<keyword evidence="5" id="KW-0479">Metal-binding</keyword>
<dbReference type="Gene3D" id="3.40.980.10">
    <property type="entry name" value="MoaB/Mog-like domain"/>
    <property type="match status" value="1"/>
</dbReference>
<dbReference type="GO" id="GO:0097112">
    <property type="term" value="P:gamma-aminobutyric acid receptor clustering"/>
    <property type="evidence" value="ECO:0007669"/>
    <property type="project" value="TreeGrafter"/>
</dbReference>
<dbReference type="Gene3D" id="3.90.105.10">
    <property type="entry name" value="Molybdopterin biosynthesis moea protein, domain 2"/>
    <property type="match status" value="1"/>
</dbReference>
<dbReference type="SUPFAM" id="SSF63867">
    <property type="entry name" value="MoeA C-terminal domain-like"/>
    <property type="match status" value="1"/>
</dbReference>
<evidence type="ECO:0000256" key="4">
    <source>
        <dbReference type="ARBA" id="ARBA00023150"/>
    </source>
</evidence>
<dbReference type="InterPro" id="IPR008284">
    <property type="entry name" value="MoCF_biosynth_CS"/>
</dbReference>
<dbReference type="AlphaFoldDB" id="A0A914DZ70"/>
<reference evidence="8" key="1">
    <citation type="submission" date="2022-11" db="UniProtKB">
        <authorList>
            <consortium name="WormBaseParasite"/>
        </authorList>
    </citation>
    <scope>IDENTIFICATION</scope>
</reference>
<proteinExistence type="inferred from homology"/>
<comment type="similarity">
    <text evidence="5">Belongs to the MoeA family.</text>
</comment>
<keyword evidence="5" id="KW-0460">Magnesium</keyword>
<comment type="cofactor">
    <cofactor evidence="5">
        <name>Mg(2+)</name>
        <dbReference type="ChEBI" id="CHEBI:18420"/>
    </cofactor>
</comment>
<name>A0A914DZ70_9BILA</name>
<dbReference type="GO" id="GO:0061598">
    <property type="term" value="F:molybdopterin adenylyltransferase activity"/>
    <property type="evidence" value="ECO:0007669"/>
    <property type="project" value="UniProtKB-UniRule"/>
</dbReference>
<dbReference type="GO" id="GO:0046872">
    <property type="term" value="F:metal ion binding"/>
    <property type="evidence" value="ECO:0007669"/>
    <property type="project" value="UniProtKB-UniRule"/>
</dbReference>
<evidence type="ECO:0000313" key="7">
    <source>
        <dbReference type="Proteomes" id="UP000887540"/>
    </source>
</evidence>
<dbReference type="Proteomes" id="UP000887540">
    <property type="component" value="Unplaced"/>
</dbReference>
<dbReference type="PANTHER" id="PTHR10192">
    <property type="entry name" value="MOLYBDOPTERIN BIOSYNTHESIS PROTEIN"/>
    <property type="match status" value="1"/>
</dbReference>
<dbReference type="InterPro" id="IPR036425">
    <property type="entry name" value="MoaB/Mog-like_dom_sf"/>
</dbReference>
<evidence type="ECO:0000259" key="6">
    <source>
        <dbReference type="SMART" id="SM00852"/>
    </source>
</evidence>
<dbReference type="FunFam" id="2.170.190.11:FF:000001">
    <property type="entry name" value="Molybdopterin molybdenumtransferase"/>
    <property type="match status" value="1"/>
</dbReference>
<comment type="catalytic activity">
    <reaction evidence="5">
        <text>molybdopterin + ATP + H(+) = adenylyl-molybdopterin + diphosphate</text>
        <dbReference type="Rhea" id="RHEA:31331"/>
        <dbReference type="ChEBI" id="CHEBI:15378"/>
        <dbReference type="ChEBI" id="CHEBI:30616"/>
        <dbReference type="ChEBI" id="CHEBI:33019"/>
        <dbReference type="ChEBI" id="CHEBI:58698"/>
        <dbReference type="ChEBI" id="CHEBI:62727"/>
    </reaction>
</comment>
<dbReference type="GO" id="GO:0072579">
    <property type="term" value="P:glycine receptor clustering"/>
    <property type="evidence" value="ECO:0007669"/>
    <property type="project" value="TreeGrafter"/>
</dbReference>
<dbReference type="SUPFAM" id="SSF63882">
    <property type="entry name" value="MoeA N-terminal region -like"/>
    <property type="match status" value="1"/>
</dbReference>
<dbReference type="CDD" id="cd00887">
    <property type="entry name" value="MoeA"/>
    <property type="match status" value="1"/>
</dbReference>
<sequence>MHLGKEEFSVVNRPRSSQWTAIPMEEALKIVYDAVVPNLTKTVPVNLNRTGFVLAEQIIATHPYPQVRTSVKDGYAVIATDGPGPKEVITVTTAGSITDIVVRPGTCCRVSTGSMIPEGADAVVQVEDTALLKHNNVEELVVDIKTAVKSGTDIREVGSDISIGQILLEKNCVLGSAEIGILAASGRRHIEVYRKPKACVITTGNELVDFTADDVPLGKIRDTNRPQLMALLNSNGFKAIDGGIVSDTRKHICEALDVAFKFSDVLVITGGVSMGEKDLMKTVLQQDFGFTINFGRIFMKPGLPTTFATGKWRTDAQRFVFALPGNPVSSWVSAQLFVVPALRKMAGYKYFEHTVIKVKLTESISLDRRPEYRRAWLDFRMFQEATPVAVCTSKNQLSSQLLNTRGANLLLRLPGRTEEKPFVKEGEIVDALIIGPI</sequence>
<evidence type="ECO:0000256" key="1">
    <source>
        <dbReference type="ARBA" id="ARBA00005046"/>
    </source>
</evidence>
<dbReference type="GO" id="GO:0098970">
    <property type="term" value="P:postsynaptic neurotransmitter receptor diffusion trapping"/>
    <property type="evidence" value="ECO:0007669"/>
    <property type="project" value="TreeGrafter"/>
</dbReference>
<dbReference type="InterPro" id="IPR001453">
    <property type="entry name" value="MoaB/Mog_dom"/>
</dbReference>
<comment type="similarity">
    <text evidence="2">In the N-terminal section; belongs to the MoaB/Mog family.</text>
</comment>
<comment type="pathway">
    <text evidence="1 5">Cofactor biosynthesis; molybdopterin biosynthesis.</text>
</comment>
<accession>A0A914DZ70</accession>
<comment type="similarity">
    <text evidence="3">In the C-terminal section; belongs to the MoeA family.</text>
</comment>
<dbReference type="GO" id="GO:0006777">
    <property type="term" value="P:Mo-molybdopterin cofactor biosynthetic process"/>
    <property type="evidence" value="ECO:0007669"/>
    <property type="project" value="UniProtKB-UniRule"/>
</dbReference>
<dbReference type="Pfam" id="PF00994">
    <property type="entry name" value="MoCF_biosynth"/>
    <property type="match status" value="1"/>
</dbReference>
<comment type="function">
    <text evidence="5">Catalyzes two steps in the biosynthesis of the molybdenum cofactor. In the first step, molybdopterin is adenylated. Subsequently, molybdate is inserted into adenylated molybdopterin and AMP is released.</text>
</comment>
<evidence type="ECO:0000313" key="8">
    <source>
        <dbReference type="WBParaSite" id="ACRNAN_scaffold47.g16011.t1"/>
    </source>
</evidence>
<dbReference type="PANTHER" id="PTHR10192:SF5">
    <property type="entry name" value="GEPHYRIN"/>
    <property type="match status" value="1"/>
</dbReference>
<dbReference type="PROSITE" id="PS01079">
    <property type="entry name" value="MOCF_BIOSYNTHESIS_2"/>
    <property type="match status" value="1"/>
</dbReference>
<evidence type="ECO:0000256" key="5">
    <source>
        <dbReference type="RuleBase" id="RU365090"/>
    </source>
</evidence>
<dbReference type="GO" id="GO:0005524">
    <property type="term" value="F:ATP binding"/>
    <property type="evidence" value="ECO:0007669"/>
    <property type="project" value="UniProtKB-UniRule"/>
</dbReference>
<dbReference type="InterPro" id="IPR005110">
    <property type="entry name" value="MoeA_linker/N"/>
</dbReference>
<dbReference type="GO" id="GO:0099634">
    <property type="term" value="C:postsynaptic specialization membrane"/>
    <property type="evidence" value="ECO:0007669"/>
    <property type="project" value="GOC"/>
</dbReference>
<dbReference type="InterPro" id="IPR036688">
    <property type="entry name" value="MoeA_C_domain_IV_sf"/>
</dbReference>
<protein>
    <submittedName>
        <fullName evidence="8">MoaB/Mog domain-containing protein</fullName>
    </submittedName>
</protein>
<evidence type="ECO:0000256" key="2">
    <source>
        <dbReference type="ARBA" id="ARBA00007589"/>
    </source>
</evidence>
<keyword evidence="5" id="KW-0808">Transferase</keyword>
<dbReference type="GO" id="GO:0005829">
    <property type="term" value="C:cytosol"/>
    <property type="evidence" value="ECO:0007669"/>
    <property type="project" value="TreeGrafter"/>
</dbReference>
<dbReference type="WBParaSite" id="ACRNAN_scaffold47.g16011.t1">
    <property type="protein sequence ID" value="ACRNAN_scaffold47.g16011.t1"/>
    <property type="gene ID" value="ACRNAN_scaffold47.g16011"/>
</dbReference>
<dbReference type="Gene3D" id="2.40.340.10">
    <property type="entry name" value="MoeA, C-terminal, domain IV"/>
    <property type="match status" value="1"/>
</dbReference>
<evidence type="ECO:0000256" key="3">
    <source>
        <dbReference type="ARBA" id="ARBA00008339"/>
    </source>
</evidence>
<organism evidence="7 8">
    <name type="scientific">Acrobeloides nanus</name>
    <dbReference type="NCBI Taxonomy" id="290746"/>
    <lineage>
        <taxon>Eukaryota</taxon>
        <taxon>Metazoa</taxon>
        <taxon>Ecdysozoa</taxon>
        <taxon>Nematoda</taxon>
        <taxon>Chromadorea</taxon>
        <taxon>Rhabditida</taxon>
        <taxon>Tylenchina</taxon>
        <taxon>Cephalobomorpha</taxon>
        <taxon>Cephaloboidea</taxon>
        <taxon>Cephalobidae</taxon>
        <taxon>Acrobeloides</taxon>
    </lineage>
</organism>
<dbReference type="SMART" id="SM00852">
    <property type="entry name" value="MoCF_biosynth"/>
    <property type="match status" value="1"/>
</dbReference>
<dbReference type="InterPro" id="IPR036135">
    <property type="entry name" value="MoeA_linker/N_sf"/>
</dbReference>
<dbReference type="GO" id="GO:0007529">
    <property type="term" value="P:establishment of synaptic specificity at neuromuscular junction"/>
    <property type="evidence" value="ECO:0007669"/>
    <property type="project" value="TreeGrafter"/>
</dbReference>
<dbReference type="Gene3D" id="2.170.190.11">
    <property type="entry name" value="Molybdopterin biosynthesis moea protein, domain 3"/>
    <property type="match status" value="1"/>
</dbReference>
<dbReference type="SUPFAM" id="SSF53218">
    <property type="entry name" value="Molybdenum cofactor biosynthesis proteins"/>
    <property type="match status" value="1"/>
</dbReference>
<dbReference type="GO" id="GO:0061599">
    <property type="term" value="F:molybdopterin molybdotransferase activity"/>
    <property type="evidence" value="ECO:0007669"/>
    <property type="project" value="UniProtKB-UniRule"/>
</dbReference>
<dbReference type="Pfam" id="PF03453">
    <property type="entry name" value="MoeA_N"/>
    <property type="match status" value="1"/>
</dbReference>
<dbReference type="InterPro" id="IPR038987">
    <property type="entry name" value="MoeA-like"/>
</dbReference>
<comment type="catalytic activity">
    <reaction evidence="5">
        <text>adenylyl-molybdopterin + molybdate = Mo-molybdopterin + AMP + H(+)</text>
        <dbReference type="Rhea" id="RHEA:35047"/>
        <dbReference type="ChEBI" id="CHEBI:15378"/>
        <dbReference type="ChEBI" id="CHEBI:36264"/>
        <dbReference type="ChEBI" id="CHEBI:62727"/>
        <dbReference type="ChEBI" id="CHEBI:71302"/>
        <dbReference type="ChEBI" id="CHEBI:456215"/>
    </reaction>
</comment>
<keyword evidence="4 5" id="KW-0501">Molybdenum cofactor biosynthesis</keyword>
<keyword evidence="5" id="KW-0500">Molybdenum</keyword>
<feature type="domain" description="MoaB/Mog" evidence="6">
    <location>
        <begin position="199"/>
        <end position="344"/>
    </location>
</feature>
<keyword evidence="7" id="KW-1185">Reference proteome</keyword>
<dbReference type="GO" id="GO:0030425">
    <property type="term" value="C:dendrite"/>
    <property type="evidence" value="ECO:0007669"/>
    <property type="project" value="TreeGrafter"/>
</dbReference>
<dbReference type="FunFam" id="3.40.980.10:FF:000001">
    <property type="entry name" value="Molybdopterin molybdenumtransferase"/>
    <property type="match status" value="1"/>
</dbReference>